<keyword evidence="10" id="KW-1185">Reference proteome</keyword>
<evidence type="ECO:0000256" key="7">
    <source>
        <dbReference type="PIRNR" id="PIRNR006241"/>
    </source>
</evidence>
<gene>
    <name evidence="11" type="primary">HYI</name>
</gene>
<name>A0A6J3FBT4_SAPAP</name>
<evidence type="ECO:0000256" key="5">
    <source>
        <dbReference type="ARBA" id="ARBA00017985"/>
    </source>
</evidence>
<comment type="similarity">
    <text evidence="3 7">Belongs to the hyi family.</text>
</comment>
<dbReference type="Gene3D" id="3.20.20.150">
    <property type="entry name" value="Divalent-metal-dependent TIM barrel enzymes"/>
    <property type="match status" value="1"/>
</dbReference>
<evidence type="ECO:0000256" key="3">
    <source>
        <dbReference type="ARBA" id="ARBA00005962"/>
    </source>
</evidence>
<evidence type="ECO:0000256" key="4">
    <source>
        <dbReference type="ARBA" id="ARBA00012570"/>
    </source>
</evidence>
<evidence type="ECO:0000256" key="8">
    <source>
        <dbReference type="PIRSR" id="PIRSR006241-50"/>
    </source>
</evidence>
<dbReference type="EC" id="5.3.1.22" evidence="4 7"/>
<comment type="catalytic activity">
    <reaction evidence="1 7">
        <text>3-hydroxypyruvate = 2-hydroxy-3-oxopropanoate</text>
        <dbReference type="Rhea" id="RHEA:11952"/>
        <dbReference type="ChEBI" id="CHEBI:17180"/>
        <dbReference type="ChEBI" id="CHEBI:57978"/>
        <dbReference type="EC" id="5.3.1.22"/>
    </reaction>
</comment>
<dbReference type="AlphaFoldDB" id="A0A6J3FBT4"/>
<reference evidence="11" key="1">
    <citation type="submission" date="2025-08" db="UniProtKB">
        <authorList>
            <consortium name="RefSeq"/>
        </authorList>
    </citation>
    <scope>IDENTIFICATION</scope>
    <source>
        <tissue evidence="11">Blood</tissue>
    </source>
</reference>
<dbReference type="Proteomes" id="UP000504640">
    <property type="component" value="Unplaced"/>
</dbReference>
<dbReference type="FunFam" id="3.20.20.150:FF:000011">
    <property type="entry name" value="Putative hydroxypyruvate isomerase"/>
    <property type="match status" value="1"/>
</dbReference>
<dbReference type="PANTHER" id="PTHR43489:SF6">
    <property type="entry name" value="HYDROXYPYRUVATE ISOMERASE-RELATED"/>
    <property type="match status" value="1"/>
</dbReference>
<accession>A0A6J3FBT4</accession>
<organism evidence="10 11">
    <name type="scientific">Sapajus apella</name>
    <name type="common">Brown-capped capuchin</name>
    <name type="synonym">Cebus apella</name>
    <dbReference type="NCBI Taxonomy" id="9515"/>
    <lineage>
        <taxon>Eukaryota</taxon>
        <taxon>Metazoa</taxon>
        <taxon>Chordata</taxon>
        <taxon>Craniata</taxon>
        <taxon>Vertebrata</taxon>
        <taxon>Euteleostomi</taxon>
        <taxon>Mammalia</taxon>
        <taxon>Eutheria</taxon>
        <taxon>Euarchontoglires</taxon>
        <taxon>Primates</taxon>
        <taxon>Haplorrhini</taxon>
        <taxon>Platyrrhini</taxon>
        <taxon>Cebidae</taxon>
        <taxon>Cebinae</taxon>
        <taxon>Sapajus</taxon>
    </lineage>
</organism>
<evidence type="ECO:0000256" key="1">
    <source>
        <dbReference type="ARBA" id="ARBA00000476"/>
    </source>
</evidence>
<dbReference type="GO" id="GO:0008903">
    <property type="term" value="F:hydroxypyruvate isomerase activity"/>
    <property type="evidence" value="ECO:0007669"/>
    <property type="project" value="UniProtKB-EC"/>
</dbReference>
<dbReference type="RefSeq" id="XP_032103124.1">
    <property type="nucleotide sequence ID" value="XM_032247233.1"/>
</dbReference>
<dbReference type="Pfam" id="PF01261">
    <property type="entry name" value="AP_endonuc_2"/>
    <property type="match status" value="1"/>
</dbReference>
<evidence type="ECO:0000256" key="2">
    <source>
        <dbReference type="ARBA" id="ARBA00002968"/>
    </source>
</evidence>
<dbReference type="CTD" id="81888"/>
<evidence type="ECO:0000259" key="9">
    <source>
        <dbReference type="Pfam" id="PF01261"/>
    </source>
</evidence>
<dbReference type="InterPro" id="IPR036237">
    <property type="entry name" value="Xyl_isomerase-like_sf"/>
</dbReference>
<dbReference type="GO" id="GO:0046487">
    <property type="term" value="P:glyoxylate metabolic process"/>
    <property type="evidence" value="ECO:0007669"/>
    <property type="project" value="TreeGrafter"/>
</dbReference>
<protein>
    <recommendedName>
        <fullName evidence="5 7">Putative hydroxypyruvate isomerase</fullName>
        <ecNumber evidence="4 7">5.3.1.22</ecNumber>
    </recommendedName>
</protein>
<evidence type="ECO:0000256" key="6">
    <source>
        <dbReference type="ARBA" id="ARBA00023235"/>
    </source>
</evidence>
<keyword evidence="6 7" id="KW-0413">Isomerase</keyword>
<dbReference type="SUPFAM" id="SSF51658">
    <property type="entry name" value="Xylose isomerase-like"/>
    <property type="match status" value="1"/>
</dbReference>
<evidence type="ECO:0000313" key="11">
    <source>
        <dbReference type="RefSeq" id="XP_032103124.1"/>
    </source>
</evidence>
<evidence type="ECO:0000313" key="10">
    <source>
        <dbReference type="Proteomes" id="UP000504640"/>
    </source>
</evidence>
<dbReference type="GeneID" id="116529415"/>
<dbReference type="PIRSF" id="PIRSF006241">
    <property type="entry name" value="HyI"/>
    <property type="match status" value="1"/>
</dbReference>
<feature type="active site" description="Proton donor/acceptor" evidence="8">
    <location>
        <position position="246"/>
    </location>
</feature>
<feature type="active site" description="Proton donor/acceptor" evidence="8">
    <location>
        <position position="142"/>
    </location>
</feature>
<proteinExistence type="inferred from homology"/>
<dbReference type="InterPro" id="IPR013022">
    <property type="entry name" value="Xyl_isomerase-like_TIM-brl"/>
</dbReference>
<dbReference type="PANTHER" id="PTHR43489">
    <property type="entry name" value="ISOMERASE"/>
    <property type="match status" value="1"/>
</dbReference>
<dbReference type="InterPro" id="IPR026040">
    <property type="entry name" value="HyI-like"/>
</dbReference>
<dbReference type="InterPro" id="IPR050417">
    <property type="entry name" value="Sugar_Epim/Isomerase"/>
</dbReference>
<feature type="domain" description="Xylose isomerase-like TIM barrel" evidence="9">
    <location>
        <begin position="26"/>
        <end position="262"/>
    </location>
</feature>
<comment type="function">
    <text evidence="2 7">Catalyzes the reversible isomerization between hydroxypyruvate and 2-hydroxy-3-oxopropanoate (also termed tartronate semialdehyde).</text>
</comment>
<sequence length="274" mass="30083">MMAPLRFSANLSWLFPELPGLLARLRAAGSSGFEAAEVAWPYSEPPEALARAAREAGLRLVLINTPPGDQEKGEMGLGAVPGRQAAFREGLEQAVRIHLMAGRVPQGADPAAIKAEMETVFLENLRHAAGVLAQEDLVGLLEPINTRITDPQYFLDTPQQAAAILQKVGRPNLQLQMNPLSQDIFHWQIMDGNLTGNIREFLPIVGHVQVAQVPGRGEPSSPGELNFPYLFQLLEDEGYKGFVGCEYRPQGDTVEGLSWLRSYWDRRGHPEAGQ</sequence>